<dbReference type="PRINTS" id="PR00463">
    <property type="entry name" value="EP450I"/>
</dbReference>
<keyword evidence="7 8" id="KW-0349">Heme</keyword>
<dbReference type="Gene3D" id="1.10.630.10">
    <property type="entry name" value="Cytochrome P450"/>
    <property type="match status" value="1"/>
</dbReference>
<dbReference type="InterPro" id="IPR051103">
    <property type="entry name" value="Plant_metabolite_P450s"/>
</dbReference>
<dbReference type="EMBL" id="JARBHA010000016">
    <property type="protein sequence ID" value="KAJ9678319.1"/>
    <property type="molecule type" value="Genomic_DNA"/>
</dbReference>
<evidence type="ECO:0000256" key="2">
    <source>
        <dbReference type="ARBA" id="ARBA00004167"/>
    </source>
</evidence>
<reference evidence="9 10" key="1">
    <citation type="journal article" date="2023" name="BMC Biotechnol.">
        <title>Vitis rotundifolia cv Carlos genome sequencing.</title>
        <authorList>
            <person name="Huff M."/>
            <person name="Hulse-Kemp A."/>
            <person name="Scheffler B."/>
            <person name="Youngblood R."/>
            <person name="Simpson S."/>
            <person name="Babiker E."/>
            <person name="Staton M."/>
        </authorList>
    </citation>
    <scope>NUCLEOTIDE SEQUENCE [LARGE SCALE GENOMIC DNA]</scope>
    <source>
        <tissue evidence="9">Leaf</tissue>
    </source>
</reference>
<dbReference type="GO" id="GO:0005506">
    <property type="term" value="F:iron ion binding"/>
    <property type="evidence" value="ECO:0007669"/>
    <property type="project" value="InterPro"/>
</dbReference>
<name>A0AA38YX93_VITRO</name>
<sequence>MQKECGFPAPYVDTLLDLQLPDDKRKLEDGEVVSLCPEFLNAGTHATYAALQWIMGNLVKYPHIQARVFEEISGAMGERRDEVKEEDLQKLPYLKAVILEGLRRHPPAHFGMPHGVSQDVALGGHAIPQNASIYFMEAEIGWNSNLWEDPMEFKPKRFLNGDGVEAFDVTGSKEIKMMPFGAGRRICPGYGLGILYLEFFVAENVNLNNELHLEGAIDGDDDDLSEKTVLALMPVLMKNPLKAHLAPRVIDEAEAD</sequence>
<dbReference type="Proteomes" id="UP001168098">
    <property type="component" value="Unassembled WGS sequence"/>
</dbReference>
<evidence type="ECO:0008006" key="11">
    <source>
        <dbReference type="Google" id="ProtNLM"/>
    </source>
</evidence>
<keyword evidence="3" id="KW-0812">Transmembrane</keyword>
<evidence type="ECO:0000256" key="7">
    <source>
        <dbReference type="PIRSR" id="PIRSR602401-1"/>
    </source>
</evidence>
<dbReference type="PRINTS" id="PR00385">
    <property type="entry name" value="P450"/>
</dbReference>
<dbReference type="PANTHER" id="PTHR24298">
    <property type="entry name" value="FLAVONOID 3'-MONOOXYGENASE-RELATED"/>
    <property type="match status" value="1"/>
</dbReference>
<accession>A0AA38YX93</accession>
<dbReference type="InterPro" id="IPR001128">
    <property type="entry name" value="Cyt_P450"/>
</dbReference>
<dbReference type="AlphaFoldDB" id="A0AA38YX93"/>
<dbReference type="InterPro" id="IPR017972">
    <property type="entry name" value="Cyt_P450_CS"/>
</dbReference>
<evidence type="ECO:0000313" key="10">
    <source>
        <dbReference type="Proteomes" id="UP001168098"/>
    </source>
</evidence>
<keyword evidence="5" id="KW-1133">Transmembrane helix</keyword>
<evidence type="ECO:0000256" key="1">
    <source>
        <dbReference type="ARBA" id="ARBA00001971"/>
    </source>
</evidence>
<evidence type="ECO:0000256" key="6">
    <source>
        <dbReference type="ARBA" id="ARBA00023136"/>
    </source>
</evidence>
<dbReference type="PROSITE" id="PS00086">
    <property type="entry name" value="CYTOCHROME_P450"/>
    <property type="match status" value="1"/>
</dbReference>
<dbReference type="GO" id="GO:0020037">
    <property type="term" value="F:heme binding"/>
    <property type="evidence" value="ECO:0007669"/>
    <property type="project" value="InterPro"/>
</dbReference>
<keyword evidence="8" id="KW-0503">Monooxygenase</keyword>
<dbReference type="PANTHER" id="PTHR24298:SF800">
    <property type="entry name" value="CYTOCHROME P450 89A2-RELATED"/>
    <property type="match status" value="1"/>
</dbReference>
<comment type="subcellular location">
    <subcellularLocation>
        <location evidence="2">Membrane</location>
        <topology evidence="2">Single-pass membrane protein</topology>
    </subcellularLocation>
</comment>
<comment type="cofactor">
    <cofactor evidence="1 7">
        <name>heme</name>
        <dbReference type="ChEBI" id="CHEBI:30413"/>
    </cofactor>
</comment>
<keyword evidence="6" id="KW-0472">Membrane</keyword>
<protein>
    <recommendedName>
        <fullName evidence="11">Cytochrome P450</fullName>
    </recommendedName>
</protein>
<dbReference type="GO" id="GO:0016020">
    <property type="term" value="C:membrane"/>
    <property type="evidence" value="ECO:0007669"/>
    <property type="project" value="UniProtKB-SubCell"/>
</dbReference>
<keyword evidence="7 8" id="KW-0408">Iron</keyword>
<dbReference type="GO" id="GO:0016709">
    <property type="term" value="F:oxidoreductase activity, acting on paired donors, with incorporation or reduction of molecular oxygen, NAD(P)H as one donor, and incorporation of one atom of oxygen"/>
    <property type="evidence" value="ECO:0007669"/>
    <property type="project" value="TreeGrafter"/>
</dbReference>
<organism evidence="9 10">
    <name type="scientific">Vitis rotundifolia</name>
    <name type="common">Muscadine grape</name>
    <dbReference type="NCBI Taxonomy" id="103349"/>
    <lineage>
        <taxon>Eukaryota</taxon>
        <taxon>Viridiplantae</taxon>
        <taxon>Streptophyta</taxon>
        <taxon>Embryophyta</taxon>
        <taxon>Tracheophyta</taxon>
        <taxon>Spermatophyta</taxon>
        <taxon>Magnoliopsida</taxon>
        <taxon>eudicotyledons</taxon>
        <taxon>Gunneridae</taxon>
        <taxon>Pentapetalae</taxon>
        <taxon>rosids</taxon>
        <taxon>Vitales</taxon>
        <taxon>Vitaceae</taxon>
        <taxon>Viteae</taxon>
        <taxon>Vitis</taxon>
    </lineage>
</organism>
<keyword evidence="4 7" id="KW-0479">Metal-binding</keyword>
<proteinExistence type="inferred from homology"/>
<evidence type="ECO:0000256" key="3">
    <source>
        <dbReference type="ARBA" id="ARBA00022692"/>
    </source>
</evidence>
<evidence type="ECO:0000256" key="5">
    <source>
        <dbReference type="ARBA" id="ARBA00022989"/>
    </source>
</evidence>
<dbReference type="SUPFAM" id="SSF48264">
    <property type="entry name" value="Cytochrome P450"/>
    <property type="match status" value="1"/>
</dbReference>
<keyword evidence="8" id="KW-0560">Oxidoreductase</keyword>
<evidence type="ECO:0000313" key="9">
    <source>
        <dbReference type="EMBL" id="KAJ9678319.1"/>
    </source>
</evidence>
<dbReference type="InterPro" id="IPR036396">
    <property type="entry name" value="Cyt_P450_sf"/>
</dbReference>
<keyword evidence="10" id="KW-1185">Reference proteome</keyword>
<evidence type="ECO:0000256" key="4">
    <source>
        <dbReference type="ARBA" id="ARBA00022723"/>
    </source>
</evidence>
<comment type="similarity">
    <text evidence="8">Belongs to the cytochrome P450 family.</text>
</comment>
<dbReference type="Pfam" id="PF00067">
    <property type="entry name" value="p450"/>
    <property type="match status" value="1"/>
</dbReference>
<feature type="binding site" description="axial binding residue" evidence="7">
    <location>
        <position position="187"/>
    </location>
    <ligand>
        <name>heme</name>
        <dbReference type="ChEBI" id="CHEBI:30413"/>
    </ligand>
    <ligandPart>
        <name>Fe</name>
        <dbReference type="ChEBI" id="CHEBI:18248"/>
    </ligandPart>
</feature>
<dbReference type="InterPro" id="IPR002401">
    <property type="entry name" value="Cyt_P450_E_grp-I"/>
</dbReference>
<gene>
    <name evidence="9" type="ORF">PVL29_020473</name>
</gene>
<evidence type="ECO:0000256" key="8">
    <source>
        <dbReference type="RuleBase" id="RU000461"/>
    </source>
</evidence>
<comment type="caution">
    <text evidence="9">The sequence shown here is derived from an EMBL/GenBank/DDBJ whole genome shotgun (WGS) entry which is preliminary data.</text>
</comment>